<dbReference type="AlphaFoldDB" id="A0A5D2UHZ9"/>
<accession>A0A5D2UHZ9</accession>
<keyword evidence="5" id="KW-1185">Reference proteome</keyword>
<dbReference type="GO" id="GO:0006353">
    <property type="term" value="P:DNA-templated transcription termination"/>
    <property type="evidence" value="ECO:0007669"/>
    <property type="project" value="UniProtKB-KW"/>
</dbReference>
<evidence type="ECO:0000256" key="1">
    <source>
        <dbReference type="ARBA" id="ARBA00007692"/>
    </source>
</evidence>
<dbReference type="EMBL" id="CM017654">
    <property type="protein sequence ID" value="TYI77367.1"/>
    <property type="molecule type" value="Genomic_DNA"/>
</dbReference>
<keyword evidence="2" id="KW-0804">Transcription</keyword>
<dbReference type="PANTHER" id="PTHR13068:SF3">
    <property type="entry name" value="MITOCHONDRIAL TRANSCRIPTION TERMINATION FACTOR FAMILY PROTEIN"/>
    <property type="match status" value="1"/>
</dbReference>
<dbReference type="GO" id="GO:0003676">
    <property type="term" value="F:nucleic acid binding"/>
    <property type="evidence" value="ECO:0007669"/>
    <property type="project" value="InterPro"/>
</dbReference>
<dbReference type="PANTHER" id="PTHR13068">
    <property type="entry name" value="CGI-12 PROTEIN-RELATED"/>
    <property type="match status" value="1"/>
</dbReference>
<dbReference type="InterPro" id="IPR038538">
    <property type="entry name" value="MTERF_sf"/>
</dbReference>
<dbReference type="Proteomes" id="UP000323597">
    <property type="component" value="Chromosome D06"/>
</dbReference>
<proteinExistence type="inferred from homology"/>
<evidence type="ECO:0000256" key="3">
    <source>
        <dbReference type="ARBA" id="ARBA00022946"/>
    </source>
</evidence>
<evidence type="ECO:0000313" key="4">
    <source>
        <dbReference type="EMBL" id="TYI77367.1"/>
    </source>
</evidence>
<evidence type="ECO:0000313" key="5">
    <source>
        <dbReference type="Proteomes" id="UP000323597"/>
    </source>
</evidence>
<gene>
    <name evidence="4" type="ORF">E1A91_D06G137400v1</name>
</gene>
<dbReference type="SMART" id="SM00733">
    <property type="entry name" value="Mterf"/>
    <property type="match status" value="9"/>
</dbReference>
<organism evidence="4 5">
    <name type="scientific">Gossypium mustelinum</name>
    <name type="common">Cotton</name>
    <name type="synonym">Gossypium caicoense</name>
    <dbReference type="NCBI Taxonomy" id="34275"/>
    <lineage>
        <taxon>Eukaryota</taxon>
        <taxon>Viridiplantae</taxon>
        <taxon>Streptophyta</taxon>
        <taxon>Embryophyta</taxon>
        <taxon>Tracheophyta</taxon>
        <taxon>Spermatophyta</taxon>
        <taxon>Magnoliopsida</taxon>
        <taxon>eudicotyledons</taxon>
        <taxon>Gunneridae</taxon>
        <taxon>Pentapetalae</taxon>
        <taxon>rosids</taxon>
        <taxon>malvids</taxon>
        <taxon>Malvales</taxon>
        <taxon>Malvaceae</taxon>
        <taxon>Malvoideae</taxon>
        <taxon>Gossypium</taxon>
    </lineage>
</organism>
<sequence length="625" mass="71247">MLGFLWGCYRKCPHMSTKSFSIHWNLKSQFPNTCFLPFARRCSLNAFPLSFFHCPRIHSPKPYLPQPPLVQSNPYNQTPHDVTQARESISEYLQELGLSLEDSISISSNSPKYVQMLVDGVKELEEWNAWNDSNGEGDSLGFKEMIIYMAKEKGDNGKVAFLESVGLPLSSAMSVARYLSSESLPSIIRKVKYMKENIFSAGDDKGGLSGKNARRMMMHLSISSDEDVQQTLSFFEKIEARRGGLEILGLVDATFRFLLESFPRLLLLPVESHLEPMVEFLENIGVPRRSMGNVFLLFPPILFYKIQGIKSKFLTFEKVGAAYKDIGKMLLKYPWILSTSIQENYEQILLFFEEEKIPKTSVDRAIRSWPHLLGCSTSKLKLMVDQFGELGIRNKKFGRVIAKSPQLLLKKPQEFLQVVLFFEELGLAQETVGKLVSRCPEVFAANIDTTLKKKVELLAEFGISNDHLPRVIKKYPEVLVSDVNKTLLPRINYLMEMGLSRREIALMIRRFPPLLGYSIKEVLKPKLNFLLNTIGKPVKDVVGYPRYFSYSLEKKIKPRFWVLKGKNIECSLEVMLGKNDEEFAAEFMGVGRMLVSPSATFSMNCCNIKVIIGNLCKCFIYRQSL</sequence>
<keyword evidence="2" id="KW-0805">Transcription regulation</keyword>
<evidence type="ECO:0000256" key="2">
    <source>
        <dbReference type="ARBA" id="ARBA00022472"/>
    </source>
</evidence>
<reference evidence="4 5" key="1">
    <citation type="submission" date="2019-07" db="EMBL/GenBank/DDBJ databases">
        <title>WGS assembly of Gossypium mustelinum.</title>
        <authorList>
            <person name="Chen Z.J."/>
            <person name="Sreedasyam A."/>
            <person name="Ando A."/>
            <person name="Song Q."/>
            <person name="De L."/>
            <person name="Hulse-Kemp A."/>
            <person name="Ding M."/>
            <person name="Ye W."/>
            <person name="Kirkbride R."/>
            <person name="Jenkins J."/>
            <person name="Plott C."/>
            <person name="Lovell J."/>
            <person name="Lin Y.-M."/>
            <person name="Vaughn R."/>
            <person name="Liu B."/>
            <person name="Li W."/>
            <person name="Simpson S."/>
            <person name="Scheffler B."/>
            <person name="Saski C."/>
            <person name="Grover C."/>
            <person name="Hu G."/>
            <person name="Conover J."/>
            <person name="Carlson J."/>
            <person name="Shu S."/>
            <person name="Boston L."/>
            <person name="Williams M."/>
            <person name="Peterson D."/>
            <person name="Mcgee K."/>
            <person name="Jones D."/>
            <person name="Wendel J."/>
            <person name="Stelly D."/>
            <person name="Grimwood J."/>
            <person name="Schmutz J."/>
        </authorList>
    </citation>
    <scope>NUCLEOTIDE SEQUENCE [LARGE SCALE GENOMIC DNA]</scope>
    <source>
        <strain evidence="4">1408120.09</strain>
    </source>
</reference>
<dbReference type="FunFam" id="1.25.70.10:FF:000015">
    <property type="entry name" value="Mitochondrial transcription termination factor family protein"/>
    <property type="match status" value="1"/>
</dbReference>
<name>A0A5D2UHZ9_GOSMU</name>
<evidence type="ECO:0008006" key="6">
    <source>
        <dbReference type="Google" id="ProtNLM"/>
    </source>
</evidence>
<dbReference type="Gene3D" id="1.25.70.10">
    <property type="entry name" value="Transcription termination factor 3, mitochondrial"/>
    <property type="match status" value="2"/>
</dbReference>
<keyword evidence="2" id="KW-0806">Transcription termination</keyword>
<comment type="similarity">
    <text evidence="1">Belongs to the mTERF family.</text>
</comment>
<protein>
    <recommendedName>
        <fullName evidence="6">mTERF domain-containing protein, mitochondrial</fullName>
    </recommendedName>
</protein>
<keyword evidence="3" id="KW-0809">Transit peptide</keyword>
<dbReference type="InterPro" id="IPR003690">
    <property type="entry name" value="MTERF"/>
</dbReference>
<dbReference type="Pfam" id="PF02536">
    <property type="entry name" value="mTERF"/>
    <property type="match status" value="1"/>
</dbReference>